<dbReference type="EMBL" id="CDHN01000003">
    <property type="protein sequence ID" value="CEJ91184.1"/>
    <property type="molecule type" value="Genomic_DNA"/>
</dbReference>
<keyword evidence="3" id="KW-0808">Transferase</keyword>
<protein>
    <recommendedName>
        <fullName evidence="6">Alpha N-terminal protein methyltransferase 1</fullName>
        <ecNumber evidence="5">2.1.1.244</ecNumber>
    </recommendedName>
    <alternativeName>
        <fullName evidence="7">X-Pro-Lys N-terminal protein methyltransferase 1</fullName>
    </alternativeName>
</protein>
<dbReference type="InterPro" id="IPR008576">
    <property type="entry name" value="MeTrfase_NTM1"/>
</dbReference>
<dbReference type="InterPro" id="IPR029063">
    <property type="entry name" value="SAM-dependent_MTases_sf"/>
</dbReference>
<evidence type="ECO:0000256" key="9">
    <source>
        <dbReference type="ARBA" id="ARBA00047885"/>
    </source>
</evidence>
<comment type="catalytic activity">
    <reaction evidence="10">
        <text>N-terminal L-alanyl-L-prolyl-L-lysyl-[protein] + 3 S-adenosyl-L-methionine = N-terminal N,N,N-trimethyl-L-alanyl-L-prolyl-L-lysyl-[protein] + 3 S-adenosyl-L-homocysteine + 3 H(+)</text>
        <dbReference type="Rhea" id="RHEA:54712"/>
        <dbReference type="Rhea" id="RHEA-COMP:13785"/>
        <dbReference type="Rhea" id="RHEA-COMP:13971"/>
        <dbReference type="ChEBI" id="CHEBI:15378"/>
        <dbReference type="ChEBI" id="CHEBI:57856"/>
        <dbReference type="ChEBI" id="CHEBI:59789"/>
        <dbReference type="ChEBI" id="CHEBI:138057"/>
        <dbReference type="ChEBI" id="CHEBI:138315"/>
        <dbReference type="EC" id="2.1.1.244"/>
    </reaction>
</comment>
<dbReference type="AlphaFoldDB" id="A0A0A1T8V0"/>
<evidence type="ECO:0000256" key="2">
    <source>
        <dbReference type="ARBA" id="ARBA00022603"/>
    </source>
</evidence>
<evidence type="ECO:0000256" key="6">
    <source>
        <dbReference type="ARBA" id="ARBA00039449"/>
    </source>
</evidence>
<dbReference type="Gene3D" id="3.40.50.150">
    <property type="entry name" value="Vaccinia Virus protein VP39"/>
    <property type="match status" value="1"/>
</dbReference>
<dbReference type="SUPFAM" id="SSF53335">
    <property type="entry name" value="S-adenosyl-L-methionine-dependent methyltransferases"/>
    <property type="match status" value="1"/>
</dbReference>
<keyword evidence="2" id="KW-0489">Methyltransferase</keyword>
<dbReference type="PANTHER" id="PTHR12753">
    <property type="entry name" value="AD-003 - RELATED"/>
    <property type="match status" value="1"/>
</dbReference>
<name>A0A0A1T8V0_9HYPO</name>
<evidence type="ECO:0000256" key="1">
    <source>
        <dbReference type="ARBA" id="ARBA00009059"/>
    </source>
</evidence>
<feature type="binding site" evidence="11">
    <location>
        <position position="84"/>
    </location>
    <ligand>
        <name>S-adenosyl-L-methionine</name>
        <dbReference type="ChEBI" id="CHEBI:59789"/>
    </ligand>
</feature>
<dbReference type="Pfam" id="PF05891">
    <property type="entry name" value="Methyltransf_PK"/>
    <property type="match status" value="1"/>
</dbReference>
<proteinExistence type="inferred from homology"/>
<dbReference type="Proteomes" id="UP000039046">
    <property type="component" value="Unassembled WGS sequence"/>
</dbReference>
<comment type="catalytic activity">
    <reaction evidence="9">
        <text>N-terminal L-prolyl-L-prolyl-L-lysyl-[protein] + 2 S-adenosyl-L-methionine = N-terminal N,N-dimethyl-L-prolyl-L-prolyl-L-lysyl-[protein] + 2 S-adenosyl-L-homocysteine + 2 H(+)</text>
        <dbReference type="Rhea" id="RHEA:54736"/>
        <dbReference type="Rhea" id="RHEA-COMP:13787"/>
        <dbReference type="Rhea" id="RHEA-COMP:13974"/>
        <dbReference type="ChEBI" id="CHEBI:15378"/>
        <dbReference type="ChEBI" id="CHEBI:57856"/>
        <dbReference type="ChEBI" id="CHEBI:59789"/>
        <dbReference type="ChEBI" id="CHEBI:138059"/>
        <dbReference type="ChEBI" id="CHEBI:138318"/>
        <dbReference type="EC" id="2.1.1.244"/>
    </reaction>
</comment>
<evidence type="ECO:0000256" key="11">
    <source>
        <dbReference type="PIRSR" id="PIRSR016958-1"/>
    </source>
</evidence>
<accession>A0A0A1T8V0</accession>
<dbReference type="GO" id="GO:0071885">
    <property type="term" value="F:N-terminal protein N-methyltransferase activity"/>
    <property type="evidence" value="ECO:0007669"/>
    <property type="project" value="UniProtKB-EC"/>
</dbReference>
<evidence type="ECO:0000256" key="8">
    <source>
        <dbReference type="ARBA" id="ARBA00047306"/>
    </source>
</evidence>
<evidence type="ECO:0000313" key="13">
    <source>
        <dbReference type="Proteomes" id="UP000039046"/>
    </source>
</evidence>
<evidence type="ECO:0000313" key="12">
    <source>
        <dbReference type="EMBL" id="CEJ91184.1"/>
    </source>
</evidence>
<keyword evidence="4 11" id="KW-0949">S-adenosyl-L-methionine</keyword>
<dbReference type="GO" id="GO:0005737">
    <property type="term" value="C:cytoplasm"/>
    <property type="evidence" value="ECO:0007669"/>
    <property type="project" value="TreeGrafter"/>
</dbReference>
<keyword evidence="13" id="KW-1185">Reference proteome</keyword>
<dbReference type="EC" id="2.1.1.244" evidence="5"/>
<evidence type="ECO:0000256" key="4">
    <source>
        <dbReference type="ARBA" id="ARBA00022691"/>
    </source>
</evidence>
<reference evidence="12 13" key="1">
    <citation type="journal article" date="2015" name="Genome Announc.">
        <title>Draft Genome Sequence and Gene Annotation of the Entomopathogenic Fungus Verticillium hemipterigenum.</title>
        <authorList>
            <person name="Horn F."/>
            <person name="Habel A."/>
            <person name="Scharf D.H."/>
            <person name="Dworschak J."/>
            <person name="Brakhage A.A."/>
            <person name="Guthke R."/>
            <person name="Hertweck C."/>
            <person name="Linde J."/>
        </authorList>
    </citation>
    <scope>NUCLEOTIDE SEQUENCE [LARGE SCALE GENOMIC DNA]</scope>
</reference>
<dbReference type="OrthoDB" id="1298661at2759"/>
<dbReference type="GO" id="GO:0032259">
    <property type="term" value="P:methylation"/>
    <property type="evidence" value="ECO:0007669"/>
    <property type="project" value="UniProtKB-KW"/>
</dbReference>
<sequence length="237" mass="26230">MSYRDEEKAPAADSCAQVGTYDHLVQGSAGAQYWEKVDADVNGMLGGFSSVSAIDLQGSRTFLARFGIGTKGGRKSVTSVVDAGAGIGRVTKNLLLPIAENVDVIEPVAKFTDRLKGIEGVRTVYNVGLEDWKPESVVYDFIWTQWCLNYLNDGQLIRYLEVCKTAIKPDGGIIFVKENRSTRDDDMFDEEDSSVTRTDERFRQLFAQAGLTVVRAENQRGMQEKGLLPVQMYALKP</sequence>
<evidence type="ECO:0000256" key="10">
    <source>
        <dbReference type="ARBA" id="ARBA00048167"/>
    </source>
</evidence>
<gene>
    <name evidence="12" type="ORF">VHEMI06914</name>
</gene>
<comment type="similarity">
    <text evidence="1">Belongs to the methyltransferase superfamily. NTM1 family.</text>
</comment>
<dbReference type="PIRSF" id="PIRSF016958">
    <property type="entry name" value="DUF858_MeTrfase_lik"/>
    <property type="match status" value="1"/>
</dbReference>
<evidence type="ECO:0000256" key="3">
    <source>
        <dbReference type="ARBA" id="ARBA00022679"/>
    </source>
</evidence>
<feature type="binding site" evidence="11">
    <location>
        <position position="145"/>
    </location>
    <ligand>
        <name>S-adenosyl-L-methionine</name>
        <dbReference type="ChEBI" id="CHEBI:59789"/>
    </ligand>
</feature>
<dbReference type="PANTHER" id="PTHR12753:SF0">
    <property type="entry name" value="ALPHA N-TERMINAL PROTEIN METHYLTRANSFERASE 1"/>
    <property type="match status" value="1"/>
</dbReference>
<organism evidence="12 13">
    <name type="scientific">[Torrubiella] hemipterigena</name>
    <dbReference type="NCBI Taxonomy" id="1531966"/>
    <lineage>
        <taxon>Eukaryota</taxon>
        <taxon>Fungi</taxon>
        <taxon>Dikarya</taxon>
        <taxon>Ascomycota</taxon>
        <taxon>Pezizomycotina</taxon>
        <taxon>Sordariomycetes</taxon>
        <taxon>Hypocreomycetidae</taxon>
        <taxon>Hypocreales</taxon>
        <taxon>Clavicipitaceae</taxon>
        <taxon>Clavicipitaceae incertae sedis</taxon>
        <taxon>'Torrubiella' clade</taxon>
    </lineage>
</organism>
<evidence type="ECO:0000256" key="5">
    <source>
        <dbReference type="ARBA" id="ARBA00039112"/>
    </source>
</evidence>
<evidence type="ECO:0000256" key="7">
    <source>
        <dbReference type="ARBA" id="ARBA00043129"/>
    </source>
</evidence>
<comment type="catalytic activity">
    <reaction evidence="8">
        <text>N-terminal L-seryl-L-prolyl-L-lysyl-[protein] + 3 S-adenosyl-L-methionine = N-terminal N,N,N-trimethyl-L-seryl-L-prolyl-L-lysyl-[protein] + 3 S-adenosyl-L-homocysteine + 3 H(+)</text>
        <dbReference type="Rhea" id="RHEA:54724"/>
        <dbReference type="Rhea" id="RHEA-COMP:13789"/>
        <dbReference type="Rhea" id="RHEA-COMP:13973"/>
        <dbReference type="ChEBI" id="CHEBI:15378"/>
        <dbReference type="ChEBI" id="CHEBI:57856"/>
        <dbReference type="ChEBI" id="CHEBI:59789"/>
        <dbReference type="ChEBI" id="CHEBI:138061"/>
        <dbReference type="ChEBI" id="CHEBI:138317"/>
        <dbReference type="EC" id="2.1.1.244"/>
    </reaction>
</comment>
<dbReference type="STRING" id="1531966.A0A0A1T8V0"/>
<dbReference type="HOGENOM" id="CLU_055356_2_0_1"/>
<feature type="binding site" evidence="11">
    <location>
        <position position="89"/>
    </location>
    <ligand>
        <name>S-adenosyl-L-methionine</name>
        <dbReference type="ChEBI" id="CHEBI:59789"/>
    </ligand>
</feature>